<dbReference type="InterPro" id="IPR009296">
    <property type="entry name" value="DUF951"/>
</dbReference>
<organism evidence="2 4">
    <name type="scientific">Candidatus Chlorohelix allophototropha</name>
    <dbReference type="NCBI Taxonomy" id="3003348"/>
    <lineage>
        <taxon>Bacteria</taxon>
        <taxon>Bacillati</taxon>
        <taxon>Chloroflexota</taxon>
        <taxon>Chloroflexia</taxon>
        <taxon>Candidatus Chloroheliales</taxon>
        <taxon>Candidatus Chloroheliaceae</taxon>
        <taxon>Candidatus Chlorohelix</taxon>
    </lineage>
</organism>
<evidence type="ECO:0000313" key="5">
    <source>
        <dbReference type="Proteomes" id="UP001431572"/>
    </source>
</evidence>
<evidence type="ECO:0000313" key="4">
    <source>
        <dbReference type="Proteomes" id="UP000521676"/>
    </source>
</evidence>
<dbReference type="Proteomes" id="UP001431572">
    <property type="component" value="Chromosome 1"/>
</dbReference>
<accession>A0A8T7LYU6</accession>
<dbReference type="Proteomes" id="UP000521676">
    <property type="component" value="Unassembled WGS sequence"/>
</dbReference>
<dbReference type="PANTHER" id="PTHR38455:SF1">
    <property type="entry name" value="DUF951 DOMAIN-CONTAINING PROTEIN"/>
    <property type="match status" value="1"/>
</dbReference>
<dbReference type="PANTHER" id="PTHR38455">
    <property type="entry name" value="HYPOTHETICAL CYTOSOLIC PROTEIN"/>
    <property type="match status" value="1"/>
</dbReference>
<evidence type="ECO:0000313" key="3">
    <source>
        <dbReference type="EMBL" id="WJW65506.1"/>
    </source>
</evidence>
<reference evidence="3" key="2">
    <citation type="journal article" date="2024" name="Nature">
        <title>Anoxygenic phototroph of the Chloroflexota uses a type I reaction centre.</title>
        <authorList>
            <person name="Tsuji J.M."/>
            <person name="Shaw N.A."/>
            <person name="Nagashima S."/>
            <person name="Venkiteswaran J.J."/>
            <person name="Schiff S.L."/>
            <person name="Watanabe T."/>
            <person name="Fukui M."/>
            <person name="Hanada S."/>
            <person name="Tank M."/>
            <person name="Neufeld J.D."/>
        </authorList>
    </citation>
    <scope>NUCLEOTIDE SEQUENCE</scope>
    <source>
        <strain evidence="3">L227-S17</strain>
    </source>
</reference>
<evidence type="ECO:0000313" key="2">
    <source>
        <dbReference type="EMBL" id="NWJ46127.1"/>
    </source>
</evidence>
<dbReference type="AlphaFoldDB" id="A0A8T7LYU6"/>
<dbReference type="RefSeq" id="WP_341467390.1">
    <property type="nucleotide sequence ID" value="NZ_CP128399.1"/>
</dbReference>
<evidence type="ECO:0000256" key="1">
    <source>
        <dbReference type="SAM" id="MobiDB-lite"/>
    </source>
</evidence>
<feature type="region of interest" description="Disordered" evidence="1">
    <location>
        <begin position="1"/>
        <end position="25"/>
    </location>
</feature>
<name>A0A8T7LYU6_9CHLR</name>
<dbReference type="EMBL" id="JACATZ010000001">
    <property type="protein sequence ID" value="NWJ46127.1"/>
    <property type="molecule type" value="Genomic_DNA"/>
</dbReference>
<gene>
    <name evidence="2" type="ORF">HXX08_09635</name>
    <name evidence="3" type="ORF">OZ401_001271</name>
</gene>
<reference evidence="2 4" key="1">
    <citation type="submission" date="2020-06" db="EMBL/GenBank/DDBJ databases">
        <title>Anoxygenic phototrophic Chloroflexota member uses a Type I reaction center.</title>
        <authorList>
            <person name="Tsuji J.M."/>
            <person name="Shaw N.A."/>
            <person name="Nagashima S."/>
            <person name="Venkiteswaran J."/>
            <person name="Schiff S.L."/>
            <person name="Hanada S."/>
            <person name="Tank M."/>
            <person name="Neufeld J.D."/>
        </authorList>
    </citation>
    <scope>NUCLEOTIDE SEQUENCE [LARGE SCALE GENOMIC DNA]</scope>
    <source>
        <strain evidence="2">L227-S17</strain>
    </source>
</reference>
<dbReference type="Pfam" id="PF06107">
    <property type="entry name" value="DUF951"/>
    <property type="match status" value="1"/>
</dbReference>
<keyword evidence="5" id="KW-1185">Reference proteome</keyword>
<proteinExistence type="predicted"/>
<protein>
    <submittedName>
        <fullName evidence="2">DUF951 domain-containing protein</fullName>
    </submittedName>
</protein>
<dbReference type="EMBL" id="CP128399">
    <property type="protein sequence ID" value="WJW65506.1"/>
    <property type="molecule type" value="Genomic_DNA"/>
</dbReference>
<sequence length="79" mass="9139">MPEQPDSVSPQPPKSNPAREVEVGHEVRLRKPHPCGSYDWRVVRVGADIGMRCLGCDRRVLLPRSEFERRFKAFINRQP</sequence>